<feature type="compositionally biased region" description="Basic and acidic residues" evidence="2">
    <location>
        <begin position="1065"/>
        <end position="1074"/>
    </location>
</feature>
<evidence type="ECO:0000313" key="4">
    <source>
        <dbReference type="EMBL" id="GEU84433.1"/>
    </source>
</evidence>
<feature type="region of interest" description="Disordered" evidence="2">
    <location>
        <begin position="1401"/>
        <end position="1450"/>
    </location>
</feature>
<keyword evidence="1" id="KW-0175">Coiled coil</keyword>
<evidence type="ECO:0000256" key="1">
    <source>
        <dbReference type="SAM" id="Coils"/>
    </source>
</evidence>
<feature type="domain" description="Transposase (putative) gypsy type" evidence="3">
    <location>
        <begin position="19"/>
        <end position="77"/>
    </location>
</feature>
<proteinExistence type="predicted"/>
<feature type="compositionally biased region" description="Basic and acidic residues" evidence="2">
    <location>
        <begin position="1426"/>
        <end position="1442"/>
    </location>
</feature>
<comment type="caution">
    <text evidence="4">The sequence shown here is derived from an EMBL/GenBank/DDBJ whole genome shotgun (WGS) entry which is preliminary data.</text>
</comment>
<dbReference type="EMBL" id="BKCJ010008893">
    <property type="protein sequence ID" value="GEU84433.1"/>
    <property type="molecule type" value="Genomic_DNA"/>
</dbReference>
<gene>
    <name evidence="4" type="ORF">Tci_056411</name>
</gene>
<organism evidence="4">
    <name type="scientific">Tanacetum cinerariifolium</name>
    <name type="common">Dalmatian daisy</name>
    <name type="synonym">Chrysanthemum cinerariifolium</name>
    <dbReference type="NCBI Taxonomy" id="118510"/>
    <lineage>
        <taxon>Eukaryota</taxon>
        <taxon>Viridiplantae</taxon>
        <taxon>Streptophyta</taxon>
        <taxon>Embryophyta</taxon>
        <taxon>Tracheophyta</taxon>
        <taxon>Spermatophyta</taxon>
        <taxon>Magnoliopsida</taxon>
        <taxon>eudicotyledons</taxon>
        <taxon>Gunneridae</taxon>
        <taxon>Pentapetalae</taxon>
        <taxon>asterids</taxon>
        <taxon>campanulids</taxon>
        <taxon>Asterales</taxon>
        <taxon>Asteraceae</taxon>
        <taxon>Asteroideae</taxon>
        <taxon>Anthemideae</taxon>
        <taxon>Anthemidinae</taxon>
        <taxon>Tanacetum</taxon>
    </lineage>
</organism>
<feature type="region of interest" description="Disordered" evidence="2">
    <location>
        <begin position="716"/>
        <end position="746"/>
    </location>
</feature>
<sequence length="1730" mass="193478">MFELLDKAIGVTHQIFDFSSIRTPFSSFLLALIKHYRIHLSQLGPLGLNKVITFEVLCRSLQIEPTVALFRVFQTLCKQGNLFSFAKRRAPSLVYIDDNCSSIDDPQSVAGLFSMVDVRHLSAHVIKLRDITEGVLVLSGLSHVWKSRVCDMLWAFVIFSAFLSRPVLSAKILAKTKASHKQKASTSGATSSHVAKHTRFGLAQSSGSTTRLSLFMENSDDGGDAYYRGKGIMVDDAAAPSASSVAGNYEFTHEEWDAPYRPTFGVLTKEVFKDPAVCKTMVDQFPTPGETVRVESLSNDQLTAKISVLHCMMMSHGGELLARYHGLLQSHHEYVLLVDSRLKGYKERFAGLTGLELQVSALKRQVSRLNDKLSSSDASFVKSKAKGNKRKKKIKSLTKSLDNLHAEVARLSADLNQALIQDELLFLAVGAGFERGLSMHQTKDEFATVLKKMAHFMPGAQCRLAEASLLVAQPDHAFLNKISKHESTVTPAFESLELPANFVLTSSVVASEQNEESAFVQGTSYVLDEVAEVTVVGSKHVSFSPGYVVVALYVGENVNGEVRGMLENIVAPSLGKTDCRRVVVHPADPEGKCVPLSLCGGKEIIDIAAQTPSANTIVPGMFKLDLDPLAPKLLQNKEAHIDYLKYTQEQADILQGIVEQAKAKQPLDNALDFSFGNSCPLTRITSANVVPSKKTTSHLVETQKPELKVYSRKPKNVKNVGSSKKAKSVKSKNANHSKCNHTGGSNAIDIPSSSSLDMTGCPDCSLISGLRMSETHDRKPLSAHELFPVAATPRAVDLADSHVSTSIDQDALSASEVDPTLFTWKAGNDLLLVQIYVDDIISASTNTAMCNEFANQMTTKFKMSMMGFALKFQQEFEDLPLEQDILSFIRDIRHSGDITYLTNVNVDYLHQSGRAFSTVINKCLSGKETRIDKIRLSQKKLQNQTTLKKADSDTFPKKKHVQATKDTRIKTKAKMAKSNKNKQPAKKPKAKGLAVLSEVALTEAKQLKMATKRSKKDFHISHASGSGNEVSTQLKVHNEQQQKTSCTNEGTGTITGVPDVPIYDSKTDKESWRDSDEEDNDKDEFEDDVDNDDGSSDDHDDENEEEDDEVTKEFYKDVNVNLGNKDADMTDVDQGGANQQNASQQSRFEQEEEDAHVTLTLVLETQKSGGPTQSSSVSSGFTSKLLNLNNPSPTDTMIASLMDTTVHHEITSAKTVPLPPPFFNPLQQEATPTPTPTTFKATTSFTSLLDFASIFKFKERVTNLEKDLSEIKQVDKYAQALSSIPTIVDRYMDNKLGEAINKANQAHNFDYVATLVIEKNVTESLEAAVLTRSSSQPQSSYEAAATLSEFKLTKILIDKMEKNKSFDVADYKRELYDAFVKYYNTNKDIFESYSEVFSLKRSRDERDKDRDPSTGSDRGTKRRKSSKDAESSRDSKSKEKKSSSNKIKSSSWKTMMNNPLIRRLPKLTEPSTSFDELNDTSFDFSAFFMNWLKFLNLTQAILVGLAFNLLKGTCKSIMELEHHLEECFKATTERFDWHNPENKLYPFDLRKPLPLIQDHRGRQIIPRDYFINKYLEYLKVEIQADDTQLLRAKDLQLGVESYPKKLNLTKPNTNRSNLRNKTAYTSYSDPHGIIYVDQYMRKRLMRADELHKFSDGTLNDVRSALYDIVAGIRMEYLRIRKWSNLDRKMAQIMVQDIDKQLYQRRLMHNLEKFVGGRVYRNDLRLLERTI</sequence>
<feature type="compositionally biased region" description="Basic residues" evidence="2">
    <location>
        <begin position="970"/>
        <end position="990"/>
    </location>
</feature>
<reference evidence="4" key="1">
    <citation type="journal article" date="2019" name="Sci. Rep.">
        <title>Draft genome of Tanacetum cinerariifolium, the natural source of mosquito coil.</title>
        <authorList>
            <person name="Yamashiro T."/>
            <person name="Shiraishi A."/>
            <person name="Satake H."/>
            <person name="Nakayama K."/>
        </authorList>
    </citation>
    <scope>NUCLEOTIDE SEQUENCE</scope>
</reference>
<feature type="coiled-coil region" evidence="1">
    <location>
        <begin position="352"/>
        <end position="421"/>
    </location>
</feature>
<dbReference type="PANTHER" id="PTHR31099:SF28">
    <property type="entry name" value="F5J5.12"/>
    <property type="match status" value="1"/>
</dbReference>
<feature type="region of interest" description="Disordered" evidence="2">
    <location>
        <begin position="1010"/>
        <end position="1154"/>
    </location>
</feature>
<feature type="compositionally biased region" description="Polar residues" evidence="2">
    <location>
        <begin position="1023"/>
        <end position="1054"/>
    </location>
</feature>
<dbReference type="Pfam" id="PF04195">
    <property type="entry name" value="Transposase_28"/>
    <property type="match status" value="1"/>
</dbReference>
<feature type="region of interest" description="Disordered" evidence="2">
    <location>
        <begin position="947"/>
        <end position="992"/>
    </location>
</feature>
<protein>
    <submittedName>
        <fullName evidence="4">Putative transposase (Putative), gypsy type</fullName>
    </submittedName>
</protein>
<evidence type="ECO:0000256" key="2">
    <source>
        <dbReference type="SAM" id="MobiDB-lite"/>
    </source>
</evidence>
<evidence type="ECO:0000259" key="3">
    <source>
        <dbReference type="Pfam" id="PF04195"/>
    </source>
</evidence>
<dbReference type="InterPro" id="IPR007321">
    <property type="entry name" value="Transposase_28"/>
</dbReference>
<accession>A0A6L2NDY0</accession>
<feature type="compositionally biased region" description="Basic residues" evidence="2">
    <location>
        <begin position="724"/>
        <end position="739"/>
    </location>
</feature>
<dbReference type="PANTHER" id="PTHR31099">
    <property type="entry name" value="OS06G0165300 PROTEIN"/>
    <property type="match status" value="1"/>
</dbReference>
<feature type="compositionally biased region" description="Low complexity" evidence="2">
    <location>
        <begin position="1134"/>
        <end position="1146"/>
    </location>
</feature>
<feature type="compositionally biased region" description="Basic and acidic residues" evidence="2">
    <location>
        <begin position="1401"/>
        <end position="1412"/>
    </location>
</feature>
<feature type="compositionally biased region" description="Acidic residues" evidence="2">
    <location>
        <begin position="1075"/>
        <end position="1110"/>
    </location>
</feature>
<name>A0A6L2NDY0_TANCI</name>